<evidence type="ECO:0000256" key="5">
    <source>
        <dbReference type="ARBA" id="ARBA00022833"/>
    </source>
</evidence>
<evidence type="ECO:0000313" key="9">
    <source>
        <dbReference type="EMBL" id="VAV99365.1"/>
    </source>
</evidence>
<dbReference type="AlphaFoldDB" id="A0A3B0SX86"/>
<sequence>MVRFVSISRRTQIFASLVLSSVVLWSAVTSYSFIFRAEILAAKDVELAQAEKNYFDTNQQFGELKNTIQKTTMALEQRQIYLQQLLDADKSLSDNIKKPDNIQKETVQSGGDSDREQKKKLSPLHISQISDETDIFLHQQKQLASLAFNIAHIEGQQQALAEKMIERISAKIAYVEKTLKKTGIKSQKLIQLAENRPSQSVGLSAGMGGPFILYSENNDIDLSSAEPFAKLYAHYNRLIDLEKAVQHIPVGKPARKYYISSSFGIRKDPFRKKWARHQGVDMAGWWKTPIYASANGTVTKAGRNGAYGKFIEIDHGNGFRSRYGHLSKIKVKKGEQVTLEQEIGLMGSTGRSTSPHLHYEIWFNGKPINPQKIFKASGNVLKIQRQEYDS</sequence>
<dbReference type="FunFam" id="2.70.70.10:FF:000006">
    <property type="entry name" value="M23 family peptidase"/>
    <property type="match status" value="1"/>
</dbReference>
<keyword evidence="5" id="KW-0862">Zinc</keyword>
<evidence type="ECO:0000259" key="8">
    <source>
        <dbReference type="Pfam" id="PF01551"/>
    </source>
</evidence>
<dbReference type="SUPFAM" id="SSF51261">
    <property type="entry name" value="Duplicated hybrid motif"/>
    <property type="match status" value="1"/>
</dbReference>
<name>A0A3B0SX86_9ZZZZ</name>
<organism evidence="9">
    <name type="scientific">hydrothermal vent metagenome</name>
    <dbReference type="NCBI Taxonomy" id="652676"/>
    <lineage>
        <taxon>unclassified sequences</taxon>
        <taxon>metagenomes</taxon>
        <taxon>ecological metagenomes</taxon>
    </lineage>
</organism>
<keyword evidence="2" id="KW-0645">Protease</keyword>
<dbReference type="CDD" id="cd12797">
    <property type="entry name" value="M23_peptidase"/>
    <property type="match status" value="1"/>
</dbReference>
<dbReference type="PANTHER" id="PTHR21666">
    <property type="entry name" value="PEPTIDASE-RELATED"/>
    <property type="match status" value="1"/>
</dbReference>
<evidence type="ECO:0000256" key="6">
    <source>
        <dbReference type="ARBA" id="ARBA00023049"/>
    </source>
</evidence>
<protein>
    <submittedName>
        <fullName evidence="9">Peptidase, M23/M37 family</fullName>
    </submittedName>
</protein>
<reference evidence="9" key="1">
    <citation type="submission" date="2018-06" db="EMBL/GenBank/DDBJ databases">
        <authorList>
            <person name="Zhirakovskaya E."/>
        </authorList>
    </citation>
    <scope>NUCLEOTIDE SEQUENCE</scope>
</reference>
<accession>A0A3B0SX86</accession>
<dbReference type="PANTHER" id="PTHR21666:SF288">
    <property type="entry name" value="CELL DIVISION PROTEIN YTFB"/>
    <property type="match status" value="1"/>
</dbReference>
<feature type="region of interest" description="Disordered" evidence="7">
    <location>
        <begin position="96"/>
        <end position="119"/>
    </location>
</feature>
<proteinExistence type="predicted"/>
<dbReference type="InterPro" id="IPR050570">
    <property type="entry name" value="Cell_wall_metabolism_enzyme"/>
</dbReference>
<evidence type="ECO:0000256" key="3">
    <source>
        <dbReference type="ARBA" id="ARBA00022723"/>
    </source>
</evidence>
<dbReference type="Pfam" id="PF01551">
    <property type="entry name" value="Peptidase_M23"/>
    <property type="match status" value="1"/>
</dbReference>
<dbReference type="GO" id="GO:0004222">
    <property type="term" value="F:metalloendopeptidase activity"/>
    <property type="evidence" value="ECO:0007669"/>
    <property type="project" value="TreeGrafter"/>
</dbReference>
<keyword evidence="3" id="KW-0479">Metal-binding</keyword>
<evidence type="ECO:0000256" key="1">
    <source>
        <dbReference type="ARBA" id="ARBA00001947"/>
    </source>
</evidence>
<feature type="domain" description="M23ase beta-sheet core" evidence="8">
    <location>
        <begin position="276"/>
        <end position="370"/>
    </location>
</feature>
<dbReference type="InterPro" id="IPR011055">
    <property type="entry name" value="Dup_hybrid_motif"/>
</dbReference>
<dbReference type="GO" id="GO:0046872">
    <property type="term" value="F:metal ion binding"/>
    <property type="evidence" value="ECO:0007669"/>
    <property type="project" value="UniProtKB-KW"/>
</dbReference>
<evidence type="ECO:0000256" key="2">
    <source>
        <dbReference type="ARBA" id="ARBA00022670"/>
    </source>
</evidence>
<dbReference type="GO" id="GO:0006508">
    <property type="term" value="P:proteolysis"/>
    <property type="evidence" value="ECO:0007669"/>
    <property type="project" value="UniProtKB-KW"/>
</dbReference>
<gene>
    <name evidence="9" type="ORF">MNBD_ALPHA01-1165</name>
</gene>
<comment type="cofactor">
    <cofactor evidence="1">
        <name>Zn(2+)</name>
        <dbReference type="ChEBI" id="CHEBI:29105"/>
    </cofactor>
</comment>
<keyword evidence="4" id="KW-0378">Hydrolase</keyword>
<dbReference type="Gene3D" id="2.70.70.10">
    <property type="entry name" value="Glucose Permease (Domain IIA)"/>
    <property type="match status" value="1"/>
</dbReference>
<dbReference type="InterPro" id="IPR016047">
    <property type="entry name" value="M23ase_b-sheet_dom"/>
</dbReference>
<evidence type="ECO:0000256" key="4">
    <source>
        <dbReference type="ARBA" id="ARBA00022801"/>
    </source>
</evidence>
<evidence type="ECO:0000256" key="7">
    <source>
        <dbReference type="SAM" id="MobiDB-lite"/>
    </source>
</evidence>
<dbReference type="EMBL" id="UOEJ01000113">
    <property type="protein sequence ID" value="VAV99365.1"/>
    <property type="molecule type" value="Genomic_DNA"/>
</dbReference>
<keyword evidence="6" id="KW-0482">Metalloprotease</keyword>